<evidence type="ECO:0000313" key="11">
    <source>
        <dbReference type="EMBL" id="TFV94823.1"/>
    </source>
</evidence>
<evidence type="ECO:0000256" key="3">
    <source>
        <dbReference type="ARBA" id="ARBA00022502"/>
    </source>
</evidence>
<comment type="pathway">
    <text evidence="2">Glycolipid biosynthesis; glycosylphosphatidylinositol-anchor biosynthesis.</text>
</comment>
<evidence type="ECO:0000256" key="2">
    <source>
        <dbReference type="ARBA" id="ARBA00004687"/>
    </source>
</evidence>
<evidence type="ECO:0000256" key="5">
    <source>
        <dbReference type="ARBA" id="ARBA00022679"/>
    </source>
</evidence>
<dbReference type="EMBL" id="SPQZ01000009">
    <property type="protein sequence ID" value="TFV94823.1"/>
    <property type="molecule type" value="Genomic_DNA"/>
</dbReference>
<protein>
    <recommendedName>
        <fullName evidence="13">Glycosyltransferase RgtA/B/C/D-like domain-containing protein</fullName>
    </recommendedName>
</protein>
<evidence type="ECO:0000256" key="8">
    <source>
        <dbReference type="ARBA" id="ARBA00022989"/>
    </source>
</evidence>
<evidence type="ECO:0000256" key="4">
    <source>
        <dbReference type="ARBA" id="ARBA00022676"/>
    </source>
</evidence>
<dbReference type="GO" id="GO:0000009">
    <property type="term" value="F:alpha-1,6-mannosyltransferase activity"/>
    <property type="evidence" value="ECO:0007669"/>
    <property type="project" value="InterPro"/>
</dbReference>
<accession>A0A4Y9QUA4</accession>
<dbReference type="GO" id="GO:0016020">
    <property type="term" value="C:membrane"/>
    <property type="evidence" value="ECO:0007669"/>
    <property type="project" value="GOC"/>
</dbReference>
<feature type="transmembrane region" description="Helical" evidence="10">
    <location>
        <begin position="317"/>
        <end position="337"/>
    </location>
</feature>
<name>A0A4Y9QUA4_9MICO</name>
<keyword evidence="3" id="KW-0337">GPI-anchor biosynthesis</keyword>
<dbReference type="AlphaFoldDB" id="A0A4Y9QUA4"/>
<dbReference type="InterPro" id="IPR007315">
    <property type="entry name" value="PIG-V/Gpi18"/>
</dbReference>
<feature type="transmembrane region" description="Helical" evidence="10">
    <location>
        <begin position="344"/>
        <end position="360"/>
    </location>
</feature>
<dbReference type="Proteomes" id="UP000298127">
    <property type="component" value="Unassembled WGS sequence"/>
</dbReference>
<dbReference type="GO" id="GO:0004376">
    <property type="term" value="F:GPI mannosyltransferase activity"/>
    <property type="evidence" value="ECO:0007669"/>
    <property type="project" value="InterPro"/>
</dbReference>
<evidence type="ECO:0000256" key="1">
    <source>
        <dbReference type="ARBA" id="ARBA00004477"/>
    </source>
</evidence>
<reference evidence="11 12" key="1">
    <citation type="journal article" date="2018" name="J. Microbiol.">
        <title>Leifsonia flava sp. nov., a novel actinobacterium isolated from the rhizosphere of Aquilegia viridiflora.</title>
        <authorList>
            <person name="Cai Y."/>
            <person name="Tao W.Z."/>
            <person name="Ma Y.J."/>
            <person name="Cheng J."/>
            <person name="Zhang M.Y."/>
            <person name="Zhang Y.X."/>
        </authorList>
    </citation>
    <scope>NUCLEOTIDE SEQUENCE [LARGE SCALE GENOMIC DNA]</scope>
    <source>
        <strain evidence="11 12">SYP-B2174</strain>
    </source>
</reference>
<dbReference type="GO" id="GO:0031501">
    <property type="term" value="C:mannosyltransferase complex"/>
    <property type="evidence" value="ECO:0007669"/>
    <property type="project" value="TreeGrafter"/>
</dbReference>
<proteinExistence type="predicted"/>
<dbReference type="GO" id="GO:0006506">
    <property type="term" value="P:GPI anchor biosynthetic process"/>
    <property type="evidence" value="ECO:0007669"/>
    <property type="project" value="UniProtKB-UniPathway"/>
</dbReference>
<keyword evidence="5" id="KW-0808">Transferase</keyword>
<feature type="transmembrane region" description="Helical" evidence="10">
    <location>
        <begin position="389"/>
        <end position="410"/>
    </location>
</feature>
<organism evidence="11 12">
    <name type="scientific">Orlajensenia leifsoniae</name>
    <dbReference type="NCBI Taxonomy" id="2561933"/>
    <lineage>
        <taxon>Bacteria</taxon>
        <taxon>Bacillati</taxon>
        <taxon>Actinomycetota</taxon>
        <taxon>Actinomycetes</taxon>
        <taxon>Micrococcales</taxon>
        <taxon>Microbacteriaceae</taxon>
        <taxon>Orlajensenia</taxon>
    </lineage>
</organism>
<sequence length="417" mass="46896">MAERALTRGSERRDSERPQRRVLPIAVVVRWRIMPWWLRVVIVYAASRVVTTALMLVLAGMQEANPWTGAHPAYAAFANIWDGRWYEIIAGYGYPRELPVTDDGHIGENAWAFMPGYPALVRVLMEVTGLQWSGLAVFVSVAFGLGAALLFHRLLRTRLDASTTLFAVTLFCFAPLSPMLQVGYAESMYLFLLTLALLLLVRRRYWLLFPVVTVMALTRPSGLAFALALGLHVVHRWFTRSRDPFPAREIVASVSVTIFTGLMGLAWPAAAWIVTGSITAYTDTELAWRAPYIGYQELIPFTAWFQSGAWWLGSPTGYIVVSALIVGFGAALFLPAVRRLGVDLRFWVASYALYLLAVFFPQSSTFRLLTPLFPLLGALAQPRSRLYRTALVLVFIALQWGWLYICWAYIGYDWSPP</sequence>
<feature type="transmembrane region" description="Helical" evidence="10">
    <location>
        <begin position="36"/>
        <end position="59"/>
    </location>
</feature>
<feature type="transmembrane region" description="Helical" evidence="10">
    <location>
        <begin position="130"/>
        <end position="152"/>
    </location>
</feature>
<feature type="transmembrane region" description="Helical" evidence="10">
    <location>
        <begin position="207"/>
        <end position="230"/>
    </location>
</feature>
<gene>
    <name evidence="11" type="ORF">E4M00_16795</name>
</gene>
<dbReference type="UniPathway" id="UPA00196"/>
<evidence type="ECO:0000256" key="10">
    <source>
        <dbReference type="SAM" id="Phobius"/>
    </source>
</evidence>
<evidence type="ECO:0008006" key="13">
    <source>
        <dbReference type="Google" id="ProtNLM"/>
    </source>
</evidence>
<evidence type="ECO:0000313" key="12">
    <source>
        <dbReference type="Proteomes" id="UP000298127"/>
    </source>
</evidence>
<keyword evidence="9 10" id="KW-0472">Membrane</keyword>
<keyword evidence="12" id="KW-1185">Reference proteome</keyword>
<evidence type="ECO:0000256" key="7">
    <source>
        <dbReference type="ARBA" id="ARBA00022824"/>
    </source>
</evidence>
<dbReference type="PANTHER" id="PTHR12468:SF2">
    <property type="entry name" value="GPI MANNOSYLTRANSFERASE 2"/>
    <property type="match status" value="1"/>
</dbReference>
<keyword evidence="4" id="KW-0328">Glycosyltransferase</keyword>
<evidence type="ECO:0000256" key="9">
    <source>
        <dbReference type="ARBA" id="ARBA00023136"/>
    </source>
</evidence>
<feature type="transmembrane region" description="Helical" evidence="10">
    <location>
        <begin position="159"/>
        <end position="176"/>
    </location>
</feature>
<dbReference type="PANTHER" id="PTHR12468">
    <property type="entry name" value="GPI MANNOSYLTRANSFERASE 2"/>
    <property type="match status" value="1"/>
</dbReference>
<keyword evidence="6 10" id="KW-0812">Transmembrane</keyword>
<keyword evidence="7" id="KW-0256">Endoplasmic reticulum</keyword>
<evidence type="ECO:0000256" key="6">
    <source>
        <dbReference type="ARBA" id="ARBA00022692"/>
    </source>
</evidence>
<dbReference type="RefSeq" id="WP_135121636.1">
    <property type="nucleotide sequence ID" value="NZ_SPQZ01000009.1"/>
</dbReference>
<keyword evidence="8 10" id="KW-1133">Transmembrane helix</keyword>
<comment type="caution">
    <text evidence="11">The sequence shown here is derived from an EMBL/GenBank/DDBJ whole genome shotgun (WGS) entry which is preliminary data.</text>
</comment>
<comment type="subcellular location">
    <subcellularLocation>
        <location evidence="1">Endoplasmic reticulum membrane</location>
        <topology evidence="1">Multi-pass membrane protein</topology>
    </subcellularLocation>
</comment>
<feature type="transmembrane region" description="Helical" evidence="10">
    <location>
        <begin position="250"/>
        <end position="274"/>
    </location>
</feature>